<dbReference type="Gene3D" id="3.30.497.10">
    <property type="entry name" value="Antithrombin, subunit I, domain 2"/>
    <property type="match status" value="1"/>
</dbReference>
<name>A0A0C2IPS5_THEKT</name>
<dbReference type="OrthoDB" id="5954771at2759"/>
<comment type="caution">
    <text evidence="1">The sequence shown here is derived from an EMBL/GenBank/DDBJ whole genome shotgun (WGS) entry which is preliminary data.</text>
</comment>
<protein>
    <submittedName>
        <fullName evidence="1">Uncharacterized protein</fullName>
    </submittedName>
</protein>
<sequence>MSAKAVNNFTSNIMVHLYASQNATGNMAFSGVGLYILMGTINTELVGRSHYQLSRFLEDGFERNDNESVKNSKSANKIRILRYVLERLSLRNSAMFHSCYLYDQFQGNFIYI</sequence>
<accession>A0A0C2IPS5</accession>
<gene>
    <name evidence="1" type="ORF">RF11_04723</name>
</gene>
<evidence type="ECO:0000313" key="2">
    <source>
        <dbReference type="Proteomes" id="UP000031668"/>
    </source>
</evidence>
<evidence type="ECO:0000313" key="1">
    <source>
        <dbReference type="EMBL" id="KII67484.1"/>
    </source>
</evidence>
<dbReference type="Proteomes" id="UP000031668">
    <property type="component" value="Unassembled WGS sequence"/>
</dbReference>
<dbReference type="InterPro" id="IPR042178">
    <property type="entry name" value="Serpin_sf_1"/>
</dbReference>
<organism evidence="1 2">
    <name type="scientific">Thelohanellus kitauei</name>
    <name type="common">Myxosporean</name>
    <dbReference type="NCBI Taxonomy" id="669202"/>
    <lineage>
        <taxon>Eukaryota</taxon>
        <taxon>Metazoa</taxon>
        <taxon>Cnidaria</taxon>
        <taxon>Myxozoa</taxon>
        <taxon>Myxosporea</taxon>
        <taxon>Bivalvulida</taxon>
        <taxon>Platysporina</taxon>
        <taxon>Myxobolidae</taxon>
        <taxon>Thelohanellus</taxon>
    </lineage>
</organism>
<keyword evidence="2" id="KW-1185">Reference proteome</keyword>
<reference evidence="1 2" key="1">
    <citation type="journal article" date="2014" name="Genome Biol. Evol.">
        <title>The genome of the myxosporean Thelohanellus kitauei shows adaptations to nutrient acquisition within its fish host.</title>
        <authorList>
            <person name="Yang Y."/>
            <person name="Xiong J."/>
            <person name="Zhou Z."/>
            <person name="Huo F."/>
            <person name="Miao W."/>
            <person name="Ran C."/>
            <person name="Liu Y."/>
            <person name="Zhang J."/>
            <person name="Feng J."/>
            <person name="Wang M."/>
            <person name="Wang M."/>
            <person name="Wang L."/>
            <person name="Yao B."/>
        </authorList>
    </citation>
    <scope>NUCLEOTIDE SEQUENCE [LARGE SCALE GENOMIC DNA]</scope>
    <source>
        <strain evidence="1">Wuqing</strain>
    </source>
</reference>
<proteinExistence type="predicted"/>
<dbReference type="EMBL" id="JWZT01003175">
    <property type="protein sequence ID" value="KII67484.1"/>
    <property type="molecule type" value="Genomic_DNA"/>
</dbReference>
<dbReference type="AlphaFoldDB" id="A0A0C2IPS5"/>